<keyword evidence="2" id="KW-1185">Reference proteome</keyword>
<organism evidence="1 2">
    <name type="scientific">Streptococcus henryi</name>
    <dbReference type="NCBI Taxonomy" id="439219"/>
    <lineage>
        <taxon>Bacteria</taxon>
        <taxon>Bacillati</taxon>
        <taxon>Bacillota</taxon>
        <taxon>Bacilli</taxon>
        <taxon>Lactobacillales</taxon>
        <taxon>Streptococcaceae</taxon>
        <taxon>Streptococcus</taxon>
    </lineage>
</organism>
<dbReference type="Proteomes" id="UP000182508">
    <property type="component" value="Unassembled WGS sequence"/>
</dbReference>
<gene>
    <name evidence="1" type="ORF">SAMN02910293_01243</name>
</gene>
<dbReference type="Pfam" id="PF08951">
    <property type="entry name" value="EntA_Immun"/>
    <property type="match status" value="1"/>
</dbReference>
<dbReference type="AlphaFoldDB" id="A0A1G6BWG9"/>
<name>A0A1G6BWG9_9STRE</name>
<evidence type="ECO:0000313" key="2">
    <source>
        <dbReference type="Proteomes" id="UP000182508"/>
    </source>
</evidence>
<dbReference type="InterPro" id="IPR015046">
    <property type="entry name" value="LciA_Immunity-like"/>
</dbReference>
<dbReference type="RefSeq" id="WP_074486056.1">
    <property type="nucleotide sequence ID" value="NZ_FMXP01000015.1"/>
</dbReference>
<protein>
    <submittedName>
        <fullName evidence="1">Enterocin A Immunity</fullName>
    </submittedName>
</protein>
<accession>A0A1G6BWG9</accession>
<evidence type="ECO:0000313" key="1">
    <source>
        <dbReference type="EMBL" id="SDB24948.1"/>
    </source>
</evidence>
<dbReference type="Gene3D" id="1.20.1440.140">
    <property type="match status" value="1"/>
</dbReference>
<sequence>MNRLKWFSGGSERRSEAIAVLDDLIQDIKYDQQFVSLKNLLISYENELKNDGTSVPYILSRMNTEISHVLIKQKLCLSESQSGKIKKLREISNIRYGY</sequence>
<dbReference type="GO" id="GO:0030153">
    <property type="term" value="P:bacteriocin immunity"/>
    <property type="evidence" value="ECO:0007669"/>
    <property type="project" value="InterPro"/>
</dbReference>
<dbReference type="STRING" id="439219.SAMN02910293_01243"/>
<dbReference type="InterPro" id="IPR053739">
    <property type="entry name" value="Bact_Immunity_Domain_sf"/>
</dbReference>
<proteinExistence type="predicted"/>
<dbReference type="EMBL" id="FMXP01000015">
    <property type="protein sequence ID" value="SDB24948.1"/>
    <property type="molecule type" value="Genomic_DNA"/>
</dbReference>
<reference evidence="1 2" key="1">
    <citation type="submission" date="2016-10" db="EMBL/GenBank/DDBJ databases">
        <authorList>
            <person name="de Groot N.N."/>
        </authorList>
    </citation>
    <scope>NUCLEOTIDE SEQUENCE [LARGE SCALE GENOMIC DNA]</scope>
    <source>
        <strain evidence="1 2">A-4</strain>
    </source>
</reference>